<dbReference type="AlphaFoldDB" id="A0A0B7KS64"/>
<organism evidence="2">
    <name type="scientific">Bionectria ochroleuca</name>
    <name type="common">Gliocladium roseum</name>
    <dbReference type="NCBI Taxonomy" id="29856"/>
    <lineage>
        <taxon>Eukaryota</taxon>
        <taxon>Fungi</taxon>
        <taxon>Dikarya</taxon>
        <taxon>Ascomycota</taxon>
        <taxon>Pezizomycotina</taxon>
        <taxon>Sordariomycetes</taxon>
        <taxon>Hypocreomycetidae</taxon>
        <taxon>Hypocreales</taxon>
        <taxon>Bionectriaceae</taxon>
        <taxon>Clonostachys</taxon>
    </lineage>
</organism>
<gene>
    <name evidence="2" type="ORF">BN869_000013858_1</name>
</gene>
<feature type="chain" id="PRO_5002118493" description="Invertebrate defensins family profile domain-containing protein" evidence="1">
    <location>
        <begin position="20"/>
        <end position="103"/>
    </location>
</feature>
<name>A0A0B7KS64_BIOOC</name>
<evidence type="ECO:0008006" key="3">
    <source>
        <dbReference type="Google" id="ProtNLM"/>
    </source>
</evidence>
<protein>
    <recommendedName>
        <fullName evidence="3">Invertebrate defensins family profile domain-containing protein</fullName>
    </recommendedName>
</protein>
<feature type="signal peptide" evidence="1">
    <location>
        <begin position="1"/>
        <end position="19"/>
    </location>
</feature>
<reference evidence="2" key="1">
    <citation type="submission" date="2015-01" db="EMBL/GenBank/DDBJ databases">
        <authorList>
            <person name="Durling Mikael"/>
        </authorList>
    </citation>
    <scope>NUCLEOTIDE SEQUENCE</scope>
</reference>
<proteinExistence type="predicted"/>
<dbReference type="EMBL" id="CDPU01000149">
    <property type="protein sequence ID" value="CEO57800.1"/>
    <property type="molecule type" value="Genomic_DNA"/>
</dbReference>
<keyword evidence="1" id="KW-0732">Signal</keyword>
<sequence length="103" mass="11386">MHFTKTIISLFALSSFATARLGDSESSFARREVARDAHEQYLAARDEYIEKRELFRRLGGNGVCKPNGGGGKRACFKKDGRLWKYCGSCRTGAAEGENCLCNA</sequence>
<accession>A0A0B7KS64</accession>
<evidence type="ECO:0000256" key="1">
    <source>
        <dbReference type="SAM" id="SignalP"/>
    </source>
</evidence>
<evidence type="ECO:0000313" key="2">
    <source>
        <dbReference type="EMBL" id="CEO57800.1"/>
    </source>
</evidence>